<gene>
    <name evidence="2" type="ORF">CSW38_11705</name>
</gene>
<comment type="caution">
    <text evidence="2">The sequence shown here is derived from an EMBL/GenBank/DDBJ whole genome shotgun (WGS) entry which is preliminary data.</text>
</comment>
<evidence type="ECO:0000313" key="2">
    <source>
        <dbReference type="EMBL" id="RTH23020.1"/>
    </source>
</evidence>
<feature type="signal peptide" evidence="1">
    <location>
        <begin position="1"/>
        <end position="17"/>
    </location>
</feature>
<accession>A0A430RTS8</accession>
<sequence length="132" mass="14632">MRRALLSLVVLLGLALAQGLPQVREVDEDTFYWFVVNQVREAFVVGLPPERIGDALKGKRITLVLGSEKPPAWAKDAKVVRLGGTPFSGGFILADNRWFLGRKVERGKAIWVIVDSPQVVAVLRGYFSMVVK</sequence>
<proteinExistence type="predicted"/>
<dbReference type="Proteomes" id="UP000287306">
    <property type="component" value="Unassembled WGS sequence"/>
</dbReference>
<evidence type="ECO:0000256" key="1">
    <source>
        <dbReference type="SAM" id="SignalP"/>
    </source>
</evidence>
<dbReference type="AlphaFoldDB" id="A0A430RTS8"/>
<reference evidence="2 3" key="1">
    <citation type="journal article" date="2019" name="Extremophiles">
        <title>Biogeography of thermophiles and predominance of Thermus scotoductus in domestic water heaters.</title>
        <authorList>
            <person name="Wilpiszeski R.L."/>
            <person name="Zhang Z."/>
            <person name="House C.H."/>
        </authorList>
    </citation>
    <scope>NUCLEOTIDE SEQUENCE [LARGE SCALE GENOMIC DNA]</scope>
    <source>
        <strain evidence="2 3">25_S25</strain>
    </source>
</reference>
<name>A0A430RTS8_THESC</name>
<dbReference type="GeneID" id="93865758"/>
<keyword evidence="1" id="KW-0732">Signal</keyword>
<evidence type="ECO:0000313" key="3">
    <source>
        <dbReference type="Proteomes" id="UP000287306"/>
    </source>
</evidence>
<dbReference type="EMBL" id="PELY01000411">
    <property type="protein sequence ID" value="RTH23020.1"/>
    <property type="molecule type" value="Genomic_DNA"/>
</dbReference>
<organism evidence="2 3">
    <name type="scientific">Thermus scotoductus</name>
    <dbReference type="NCBI Taxonomy" id="37636"/>
    <lineage>
        <taxon>Bacteria</taxon>
        <taxon>Thermotogati</taxon>
        <taxon>Deinococcota</taxon>
        <taxon>Deinococci</taxon>
        <taxon>Thermales</taxon>
        <taxon>Thermaceae</taxon>
        <taxon>Thermus</taxon>
    </lineage>
</organism>
<protein>
    <submittedName>
        <fullName evidence="2">Uncharacterized protein</fullName>
    </submittedName>
</protein>
<feature type="chain" id="PRO_5019413595" evidence="1">
    <location>
        <begin position="18"/>
        <end position="132"/>
    </location>
</feature>
<dbReference type="RefSeq" id="WP_019549900.1">
    <property type="nucleotide sequence ID" value="NZ_PELL01000110.1"/>
</dbReference>